<proteinExistence type="predicted"/>
<sequence length="73" mass="8274">MLLEFSQFQAVKFMVALKTYGDCETRNRVSGALRVPLCPEGDKKPGFYANWGKISQVHQETRFLVPAPENKAK</sequence>
<reference evidence="1 2" key="1">
    <citation type="journal article" date="2020" name="ISME J.">
        <title>Comparative genomics reveals insights into cyanobacterial evolution and habitat adaptation.</title>
        <authorList>
            <person name="Chen M.Y."/>
            <person name="Teng W.K."/>
            <person name="Zhao L."/>
            <person name="Hu C.X."/>
            <person name="Zhou Y.K."/>
            <person name="Han B.P."/>
            <person name="Song L.R."/>
            <person name="Shu W.S."/>
        </authorList>
    </citation>
    <scope>NUCLEOTIDE SEQUENCE [LARGE SCALE GENOMIC DNA]</scope>
    <source>
        <strain evidence="1 2">FACHB-1370</strain>
    </source>
</reference>
<name>A0ABR8ECF7_9CYAN</name>
<gene>
    <name evidence="1" type="ORF">H6G72_11965</name>
</gene>
<protein>
    <submittedName>
        <fullName evidence="1">Uncharacterized protein</fullName>
    </submittedName>
</protein>
<keyword evidence="2" id="KW-1185">Reference proteome</keyword>
<comment type="caution">
    <text evidence="1">The sequence shown here is derived from an EMBL/GenBank/DDBJ whole genome shotgun (WGS) entry which is preliminary data.</text>
</comment>
<accession>A0ABR8ECF7</accession>
<dbReference type="Proteomes" id="UP000641954">
    <property type="component" value="Unassembled WGS sequence"/>
</dbReference>
<evidence type="ECO:0000313" key="1">
    <source>
        <dbReference type="EMBL" id="MBD2544539.1"/>
    </source>
</evidence>
<evidence type="ECO:0000313" key="2">
    <source>
        <dbReference type="Proteomes" id="UP000641954"/>
    </source>
</evidence>
<organism evidence="1 2">
    <name type="scientific">Planktothricoides raciborskii FACHB-1370</name>
    <dbReference type="NCBI Taxonomy" id="2949576"/>
    <lineage>
        <taxon>Bacteria</taxon>
        <taxon>Bacillati</taxon>
        <taxon>Cyanobacteriota</taxon>
        <taxon>Cyanophyceae</taxon>
        <taxon>Oscillatoriophycideae</taxon>
        <taxon>Oscillatoriales</taxon>
        <taxon>Oscillatoriaceae</taxon>
        <taxon>Planktothricoides</taxon>
    </lineage>
</organism>
<dbReference type="EMBL" id="JACJSK010000014">
    <property type="protein sequence ID" value="MBD2544539.1"/>
    <property type="molecule type" value="Genomic_DNA"/>
</dbReference>